<feature type="transmembrane region" description="Helical" evidence="7">
    <location>
        <begin position="54"/>
        <end position="87"/>
    </location>
</feature>
<name>A0A3M6UM91_POCDA</name>
<keyword evidence="5 7" id="KW-0472">Membrane</keyword>
<evidence type="ECO:0000313" key="8">
    <source>
        <dbReference type="EMBL" id="RMX54803.1"/>
    </source>
</evidence>
<evidence type="ECO:0000256" key="7">
    <source>
        <dbReference type="SAM" id="Phobius"/>
    </source>
</evidence>
<dbReference type="InterPro" id="IPR004299">
    <property type="entry name" value="MBOAT_fam"/>
</dbReference>
<feature type="transmembrane region" description="Helical" evidence="7">
    <location>
        <begin position="393"/>
        <end position="415"/>
    </location>
</feature>
<dbReference type="Proteomes" id="UP000275408">
    <property type="component" value="Unassembled WGS sequence"/>
</dbReference>
<evidence type="ECO:0000313" key="9">
    <source>
        <dbReference type="Proteomes" id="UP000275408"/>
    </source>
</evidence>
<dbReference type="PANTHER" id="PTHR13906">
    <property type="entry name" value="PORCUPINE"/>
    <property type="match status" value="1"/>
</dbReference>
<dbReference type="GO" id="GO:0016746">
    <property type="term" value="F:acyltransferase activity"/>
    <property type="evidence" value="ECO:0007669"/>
    <property type="project" value="UniProtKB-KW"/>
</dbReference>
<comment type="caution">
    <text evidence="8">The sequence shown here is derived from an EMBL/GenBank/DDBJ whole genome shotgun (WGS) entry which is preliminary data.</text>
</comment>
<dbReference type="GO" id="GO:0016020">
    <property type="term" value="C:membrane"/>
    <property type="evidence" value="ECO:0007669"/>
    <property type="project" value="UniProtKB-SubCell"/>
</dbReference>
<sequence length="537" mass="61311">MIFFIQDSLLFVAKALSTPVEQIQFVFCMLLCFPLGSVYRTTLHPKRVSANTRLAMTILWGLFLGWICLGSEMIILILVCALCYGFTVSVNPKKVHKVVIVVSLIWLSVGQIARMILYYGINRFDYSGRLMIMFQKVTYLAFSLHDEFSPLSQWVETYKRYIMFIKTFDMRCGELESFLTAGLGRRAVELSKDQKEQRIQRIPSLLEYFGYMFHHSTLLAGPVCTFNDFMDFIEGRDIASATDQETKKEPSPTNAVVTKLASSLLCLVLFCILSKIFPFHLTADSSFIANSSFLWRMAFAFLAMFTTRFKYYFAWIIADAVNNACGLGFNGYDPSGRELWNKMTNVYPVDLEISTNFKDLLNNWNITTNLWLKRIVYQRVSHHRTYFTLAVSAIWHGFYPGYLLALLVSILLIVADRKVRHACDDLRGRTSPLINSLLQFLQWMACNPLCASYCLAAFVLLRFDLSMNFYRSTYFIGHILLITTLIICPSGKPRPSHDARGANGSVTPSGSFQFELNHKGDSLPSLANNNALHRKLK</sequence>
<feature type="transmembrane region" description="Helical" evidence="7">
    <location>
        <begin position="436"/>
        <end position="463"/>
    </location>
</feature>
<accession>A0A3M6UM91</accession>
<keyword evidence="6" id="KW-0012">Acyltransferase</keyword>
<proteinExistence type="predicted"/>
<gene>
    <name evidence="8" type="ORF">pdam_00014119</name>
</gene>
<dbReference type="EMBL" id="RCHS01001186">
    <property type="protein sequence ID" value="RMX54803.1"/>
    <property type="molecule type" value="Genomic_DNA"/>
</dbReference>
<dbReference type="GO" id="GO:0030258">
    <property type="term" value="P:lipid modification"/>
    <property type="evidence" value="ECO:0007669"/>
    <property type="project" value="TreeGrafter"/>
</dbReference>
<keyword evidence="9" id="KW-1185">Reference proteome</keyword>
<evidence type="ECO:0000256" key="3">
    <source>
        <dbReference type="ARBA" id="ARBA00022692"/>
    </source>
</evidence>
<feature type="transmembrane region" description="Helical" evidence="7">
    <location>
        <begin position="287"/>
        <end position="305"/>
    </location>
</feature>
<keyword evidence="4 7" id="KW-1133">Transmembrane helix</keyword>
<protein>
    <submittedName>
        <fullName evidence="8">Uncharacterized protein</fullName>
    </submittedName>
</protein>
<dbReference type="AlphaFoldDB" id="A0A3M6UM91"/>
<feature type="transmembrane region" description="Helical" evidence="7">
    <location>
        <begin position="260"/>
        <end position="281"/>
    </location>
</feature>
<reference evidence="8 9" key="1">
    <citation type="journal article" date="2018" name="Sci. Rep.">
        <title>Comparative analysis of the Pocillopora damicornis genome highlights role of immune system in coral evolution.</title>
        <authorList>
            <person name="Cunning R."/>
            <person name="Bay R.A."/>
            <person name="Gillette P."/>
            <person name="Baker A.C."/>
            <person name="Traylor-Knowles N."/>
        </authorList>
    </citation>
    <scope>NUCLEOTIDE SEQUENCE [LARGE SCALE GENOMIC DNA]</scope>
    <source>
        <strain evidence="8">RSMAS</strain>
        <tissue evidence="8">Whole animal</tissue>
    </source>
</reference>
<evidence type="ECO:0000256" key="5">
    <source>
        <dbReference type="ARBA" id="ARBA00023136"/>
    </source>
</evidence>
<feature type="transmembrane region" description="Helical" evidence="7">
    <location>
        <begin position="469"/>
        <end position="488"/>
    </location>
</feature>
<organism evidence="8 9">
    <name type="scientific">Pocillopora damicornis</name>
    <name type="common">Cauliflower coral</name>
    <name type="synonym">Millepora damicornis</name>
    <dbReference type="NCBI Taxonomy" id="46731"/>
    <lineage>
        <taxon>Eukaryota</taxon>
        <taxon>Metazoa</taxon>
        <taxon>Cnidaria</taxon>
        <taxon>Anthozoa</taxon>
        <taxon>Hexacorallia</taxon>
        <taxon>Scleractinia</taxon>
        <taxon>Astrocoeniina</taxon>
        <taxon>Pocilloporidae</taxon>
        <taxon>Pocillopora</taxon>
    </lineage>
</organism>
<feature type="transmembrane region" description="Helical" evidence="7">
    <location>
        <begin position="99"/>
        <end position="121"/>
    </location>
</feature>
<dbReference type="Pfam" id="PF03062">
    <property type="entry name" value="MBOAT"/>
    <property type="match status" value="1"/>
</dbReference>
<keyword evidence="3 7" id="KW-0812">Transmembrane</keyword>
<evidence type="ECO:0000256" key="4">
    <source>
        <dbReference type="ARBA" id="ARBA00022989"/>
    </source>
</evidence>
<keyword evidence="2" id="KW-0808">Transferase</keyword>
<evidence type="ECO:0000256" key="1">
    <source>
        <dbReference type="ARBA" id="ARBA00004141"/>
    </source>
</evidence>
<comment type="subcellular location">
    <subcellularLocation>
        <location evidence="1">Membrane</location>
        <topology evidence="1">Multi-pass membrane protein</topology>
    </subcellularLocation>
</comment>
<dbReference type="InterPro" id="IPR049941">
    <property type="entry name" value="LPLAT_7/PORCN-like"/>
</dbReference>
<evidence type="ECO:0000256" key="6">
    <source>
        <dbReference type="ARBA" id="ARBA00023315"/>
    </source>
</evidence>
<evidence type="ECO:0000256" key="2">
    <source>
        <dbReference type="ARBA" id="ARBA00022679"/>
    </source>
</evidence>
<feature type="transmembrane region" description="Helical" evidence="7">
    <location>
        <begin position="23"/>
        <end position="42"/>
    </location>
</feature>
<dbReference type="OrthoDB" id="286734at2759"/>
<dbReference type="PANTHER" id="PTHR13906:SF4">
    <property type="entry name" value="LYSOPHOSPHOLIPID ACYLTRANSFERASE 6"/>
    <property type="match status" value="1"/>
</dbReference>